<dbReference type="Pfam" id="PF00389">
    <property type="entry name" value="2-Hacid_dh"/>
    <property type="match status" value="1"/>
</dbReference>
<dbReference type="CDD" id="cd05301">
    <property type="entry name" value="GDH"/>
    <property type="match status" value="1"/>
</dbReference>
<dbReference type="SUPFAM" id="SSF52283">
    <property type="entry name" value="Formate/glycerate dehydrogenase catalytic domain-like"/>
    <property type="match status" value="1"/>
</dbReference>
<evidence type="ECO:0000313" key="5">
    <source>
        <dbReference type="EMBL" id="GHE23206.1"/>
    </source>
</evidence>
<dbReference type="Pfam" id="PF02826">
    <property type="entry name" value="2-Hacid_dh_C"/>
    <property type="match status" value="1"/>
</dbReference>
<dbReference type="Gene3D" id="3.40.50.720">
    <property type="entry name" value="NAD(P)-binding Rossmann-like Domain"/>
    <property type="match status" value="2"/>
</dbReference>
<evidence type="ECO:0000259" key="4">
    <source>
        <dbReference type="Pfam" id="PF02826"/>
    </source>
</evidence>
<dbReference type="PANTHER" id="PTHR10996:SF283">
    <property type="entry name" value="GLYOXYLATE_HYDROXYPYRUVATE REDUCTASE B"/>
    <property type="match status" value="1"/>
</dbReference>
<dbReference type="EMBL" id="BNAF01000001">
    <property type="protein sequence ID" value="GHE23206.1"/>
    <property type="molecule type" value="Genomic_DNA"/>
</dbReference>
<comment type="caution">
    <text evidence="5">The sequence shown here is derived from an EMBL/GenBank/DDBJ whole genome shotgun (WGS) entry which is preliminary data.</text>
</comment>
<evidence type="ECO:0000256" key="2">
    <source>
        <dbReference type="RuleBase" id="RU003719"/>
    </source>
</evidence>
<protein>
    <submittedName>
        <fullName evidence="5">D-glycerate dehydrogenase</fullName>
    </submittedName>
</protein>
<dbReference type="PROSITE" id="PS00065">
    <property type="entry name" value="D_2_HYDROXYACID_DH_1"/>
    <property type="match status" value="1"/>
</dbReference>
<evidence type="ECO:0000256" key="1">
    <source>
        <dbReference type="ARBA" id="ARBA00023002"/>
    </source>
</evidence>
<proteinExistence type="inferred from homology"/>
<dbReference type="InterPro" id="IPR006140">
    <property type="entry name" value="D-isomer_DH_NAD-bd"/>
</dbReference>
<dbReference type="InterPro" id="IPR036291">
    <property type="entry name" value="NAD(P)-bd_dom_sf"/>
</dbReference>
<accession>A0ABQ3HRW0</accession>
<gene>
    <name evidence="5" type="ORF">GCM10017764_01740</name>
</gene>
<sequence>MKLFISKDIPLPAIDLLTESGFDISINESGSRLSPQQLIMACKHADYLLNVGQGQLDADFFEACAHLKGIALTSVGYDHVDLNAATAASIPISNTPDVLSDATADIAFLLMLAVSRKAFFRAMQVRDGAWTDFEFTKHLGVELQGKTLGIFGLGRIGLSLARKAKAAYGMKIIYHNRHRNPQAEEAVEATYVNFDDLLRHSDVLSVHTNLTAETAHRFNKDSFRRMKNSAIFINTARGRIHHEPDLIEALQKKEIWGAGLDVTDPEPMLPDNPLLNMANACIFPHIGSATLETRTKMALLAAKNLIAVKNGQKMPQVINEDVYNKR</sequence>
<dbReference type="PANTHER" id="PTHR10996">
    <property type="entry name" value="2-HYDROXYACID DEHYDROGENASE-RELATED"/>
    <property type="match status" value="1"/>
</dbReference>
<evidence type="ECO:0000259" key="3">
    <source>
        <dbReference type="Pfam" id="PF00389"/>
    </source>
</evidence>
<dbReference type="RefSeq" id="WP_189624709.1">
    <property type="nucleotide sequence ID" value="NZ_BNAF01000001.1"/>
</dbReference>
<dbReference type="InterPro" id="IPR029752">
    <property type="entry name" value="D-isomer_DH_CS1"/>
</dbReference>
<keyword evidence="6" id="KW-1185">Reference proteome</keyword>
<organism evidence="5 6">
    <name type="scientific">Sphingobacterium griseoflavum</name>
    <dbReference type="NCBI Taxonomy" id="1474952"/>
    <lineage>
        <taxon>Bacteria</taxon>
        <taxon>Pseudomonadati</taxon>
        <taxon>Bacteroidota</taxon>
        <taxon>Sphingobacteriia</taxon>
        <taxon>Sphingobacteriales</taxon>
        <taxon>Sphingobacteriaceae</taxon>
        <taxon>Sphingobacterium</taxon>
    </lineage>
</organism>
<comment type="similarity">
    <text evidence="2">Belongs to the D-isomer specific 2-hydroxyacid dehydrogenase family.</text>
</comment>
<dbReference type="Proteomes" id="UP000620550">
    <property type="component" value="Unassembled WGS sequence"/>
</dbReference>
<dbReference type="InterPro" id="IPR050223">
    <property type="entry name" value="D-isomer_2-hydroxyacid_DH"/>
</dbReference>
<feature type="domain" description="D-isomer specific 2-hydroxyacid dehydrogenase catalytic" evidence="3">
    <location>
        <begin position="5"/>
        <end position="319"/>
    </location>
</feature>
<name>A0ABQ3HRW0_9SPHI</name>
<keyword evidence="1 2" id="KW-0560">Oxidoreductase</keyword>
<reference evidence="6" key="1">
    <citation type="journal article" date="2019" name="Int. J. Syst. Evol. Microbiol.">
        <title>The Global Catalogue of Microorganisms (GCM) 10K type strain sequencing project: providing services to taxonomists for standard genome sequencing and annotation.</title>
        <authorList>
            <consortium name="The Broad Institute Genomics Platform"/>
            <consortium name="The Broad Institute Genome Sequencing Center for Infectious Disease"/>
            <person name="Wu L."/>
            <person name="Ma J."/>
        </authorList>
    </citation>
    <scope>NUCLEOTIDE SEQUENCE [LARGE SCALE GENOMIC DNA]</scope>
    <source>
        <strain evidence="6">CGMCC 1.12966</strain>
    </source>
</reference>
<dbReference type="InterPro" id="IPR006139">
    <property type="entry name" value="D-isomer_2_OHA_DH_cat_dom"/>
</dbReference>
<dbReference type="SUPFAM" id="SSF51735">
    <property type="entry name" value="NAD(P)-binding Rossmann-fold domains"/>
    <property type="match status" value="1"/>
</dbReference>
<feature type="domain" description="D-isomer specific 2-hydroxyacid dehydrogenase NAD-binding" evidence="4">
    <location>
        <begin position="109"/>
        <end position="287"/>
    </location>
</feature>
<evidence type="ECO:0000313" key="6">
    <source>
        <dbReference type="Proteomes" id="UP000620550"/>
    </source>
</evidence>